<gene>
    <name evidence="1" type="ORF">AW171_hschr63590</name>
</gene>
<dbReference type="STRING" id="45286.A0A0X8HUC3"/>
<keyword evidence="2" id="KW-1185">Reference proteome</keyword>
<name>A0A0X8HUC3_9SACH</name>
<dbReference type="EMBL" id="CP014246">
    <property type="protein sequence ID" value="AMD21627.1"/>
    <property type="molecule type" value="Genomic_DNA"/>
</dbReference>
<evidence type="ECO:0000313" key="1">
    <source>
        <dbReference type="EMBL" id="AMD21627.1"/>
    </source>
</evidence>
<dbReference type="AlphaFoldDB" id="A0A0X8HUC3"/>
<dbReference type="InterPro" id="IPR014803">
    <property type="entry name" value="DNA_repair_Nse5/Nse6"/>
</dbReference>
<dbReference type="Proteomes" id="UP000243052">
    <property type="component" value="Chromosome vi"/>
</dbReference>
<reference evidence="1 2" key="1">
    <citation type="submission" date="2016-01" db="EMBL/GenBank/DDBJ databases">
        <title>Genome sequence of the yeast Holleya sinecauda.</title>
        <authorList>
            <person name="Dietrich F.S."/>
        </authorList>
    </citation>
    <scope>NUCLEOTIDE SEQUENCE [LARGE SCALE GENOMIC DNA]</scope>
    <source>
        <strain evidence="1 2">ATCC 58844</strain>
    </source>
</reference>
<protein>
    <submittedName>
        <fullName evidence="1">HFL229Cp</fullName>
    </submittedName>
</protein>
<evidence type="ECO:0000313" key="2">
    <source>
        <dbReference type="Proteomes" id="UP000243052"/>
    </source>
</evidence>
<dbReference type="OrthoDB" id="4050598at2759"/>
<sequence length="528" mass="60532">MATTSQNYVIGENDLGLPHYLVELDEYHLKEFEQFSSMCSLDEYEQLLYTLENKFLHKTVPVPPSDGIIIMLTLATASPHYKDQFIKANDPYNVGRADITKRCMRLLLQLVRLVESFDSEKYNVYDLELLRCQLFLVLDHINPKRLLVPISKRVRTHHGNKLSSIPFSDGEMSLDNTSNLRTNYTYISVLETKTTVFQNPLITHVLSQNGGFWNFVGWALSSEIDEDLVKNYCGETWLPIVSFLFSLYDLRQEYFKHCEMGKELSSLEYANRLSKSPLVSLFKSLGSKEIHVALCDAIFINCGEGIGNGEGRPVYHSELNLSANYIPIHKGSVSYRLQKSMRYRRRILASYFKVLADIPVDQRIRPFSEEQSIKHLVRTLVKLETVEMFQEFFYADDLHTNMHYLPLLAERIVIDLWEDCGKIIELALSSNLGNLDLTIEECEKILDGRPQDCANDLGLNKTTVYLDTCTLVLLKYAVMLHGDGITKSSKLKHLAQEVIREESELVSKSSIDESYPSIAPYLNSIFQL</sequence>
<accession>A0A0X8HUC3</accession>
<proteinExistence type="predicted"/>
<organism evidence="1 2">
    <name type="scientific">Eremothecium sinecaudum</name>
    <dbReference type="NCBI Taxonomy" id="45286"/>
    <lineage>
        <taxon>Eukaryota</taxon>
        <taxon>Fungi</taxon>
        <taxon>Dikarya</taxon>
        <taxon>Ascomycota</taxon>
        <taxon>Saccharomycotina</taxon>
        <taxon>Saccharomycetes</taxon>
        <taxon>Saccharomycetales</taxon>
        <taxon>Saccharomycetaceae</taxon>
        <taxon>Eremothecium</taxon>
    </lineage>
</organism>
<dbReference type="RefSeq" id="XP_017988623.1">
    <property type="nucleotide sequence ID" value="XM_018133251.1"/>
</dbReference>
<dbReference type="GeneID" id="28724925"/>
<dbReference type="Pfam" id="PF08691">
    <property type="entry name" value="Nse5"/>
    <property type="match status" value="1"/>
</dbReference>